<dbReference type="GO" id="GO:0009313">
    <property type="term" value="P:oligosaccharide catabolic process"/>
    <property type="evidence" value="ECO:0007669"/>
    <property type="project" value="TreeGrafter"/>
</dbReference>
<protein>
    <submittedName>
        <fullName evidence="3">Alpha amylase catalytic region</fullName>
    </submittedName>
</protein>
<feature type="domain" description="Glycosyl hydrolase family 13 catalytic" evidence="2">
    <location>
        <begin position="283"/>
        <end position="617"/>
    </location>
</feature>
<dbReference type="KEGG" id="hau:Haur_3868"/>
<evidence type="ECO:0000313" key="3">
    <source>
        <dbReference type="EMBL" id="ABX06502.1"/>
    </source>
</evidence>
<dbReference type="Proteomes" id="UP000000787">
    <property type="component" value="Chromosome"/>
</dbReference>
<dbReference type="CAZy" id="GH13">
    <property type="family name" value="Glycoside Hydrolase Family 13"/>
</dbReference>
<dbReference type="BioCyc" id="HAUR316274:GHYA-3910-MONOMER"/>
<dbReference type="GO" id="GO:0004556">
    <property type="term" value="F:alpha-amylase activity"/>
    <property type="evidence" value="ECO:0007669"/>
    <property type="project" value="TreeGrafter"/>
</dbReference>
<dbReference type="SUPFAM" id="SSF51445">
    <property type="entry name" value="(Trans)glycosidases"/>
    <property type="match status" value="1"/>
</dbReference>
<organism evidence="3 4">
    <name type="scientific">Herpetosiphon aurantiacus (strain ATCC 23779 / DSM 785 / 114-95)</name>
    <dbReference type="NCBI Taxonomy" id="316274"/>
    <lineage>
        <taxon>Bacteria</taxon>
        <taxon>Bacillati</taxon>
        <taxon>Chloroflexota</taxon>
        <taxon>Chloroflexia</taxon>
        <taxon>Herpetosiphonales</taxon>
        <taxon>Herpetosiphonaceae</taxon>
        <taxon>Herpetosiphon</taxon>
    </lineage>
</organism>
<evidence type="ECO:0000256" key="1">
    <source>
        <dbReference type="SAM" id="MobiDB-lite"/>
    </source>
</evidence>
<name>A9B8E9_HERA2</name>
<keyword evidence="4" id="KW-1185">Reference proteome</keyword>
<feature type="compositionally biased region" description="Low complexity" evidence="1">
    <location>
        <begin position="735"/>
        <end position="744"/>
    </location>
</feature>
<dbReference type="InParanoid" id="A9B8E9"/>
<dbReference type="SMART" id="SM00642">
    <property type="entry name" value="Aamy"/>
    <property type="match status" value="1"/>
</dbReference>
<feature type="region of interest" description="Disordered" evidence="1">
    <location>
        <begin position="727"/>
        <end position="752"/>
    </location>
</feature>
<dbReference type="eggNOG" id="COG0366">
    <property type="taxonomic scope" value="Bacteria"/>
</dbReference>
<dbReference type="AlphaFoldDB" id="A9B8E9"/>
<accession>A9B8E9</accession>
<dbReference type="EMBL" id="CP000875">
    <property type="protein sequence ID" value="ABX06502.1"/>
    <property type="molecule type" value="Genomic_DNA"/>
</dbReference>
<gene>
    <name evidence="3" type="ordered locus">Haur_3868</name>
</gene>
<proteinExistence type="predicted"/>
<dbReference type="InterPro" id="IPR006047">
    <property type="entry name" value="GH13_cat_dom"/>
</dbReference>
<dbReference type="Pfam" id="PF00128">
    <property type="entry name" value="Alpha-amylase"/>
    <property type="match status" value="1"/>
</dbReference>
<sequence>MGRNCPISARCCMYYEYQHEQNLVVSTAEMELGFSTSTGMLTLLRRPNQANILNIGSIGMSVDVQLADGWVSETHFPRYLSHHGREVDGVTELTINIGLGFLRISDSLQITGTLIRRSVAVTNSGGNEARVHWVRLSWPYARVGSYSEARFEAPSNSFRPRLDIAAVSKLRRGTLPTQTIAPAIRRGRLFENAPDRGPGLLALHSTSESDNLLCWYWSKSQSAWPDIDGNDLALTVGHELEIAGWLAPDATLSGGTQYCMLVHGNWYDAMHAFHNTWPVLGVQTLPDVPDWVCAANIYETHVGLWGGFAKFSQELTRLRDLGFDTINLMPIWRYHNLSDQPWDMNWQASGSPYAIEDFEQLEPSLGTAEEFKVLVEQAHALGMRILCDLVVQGCSRTARYVQERPGWFCRDERGRLVSSHGWNDTYSFDWANPEVQDFYVDWTTRFAQTYQIDGWRVDAPHRKEPNWDRRLERMAASTSFGVLTIVERMRQALRQINPQAALLCELYGPLFPINHDFAYDYLAHLMFFHAGLGVLSPYELGEWLEDHFLALPKGAIRVCFTETHDTRDVNPIADAVRGSRLARLLLTGMVGCGFVPMLWTGQEVGQEAWLKQLFSIRANYPILRYGKQLFNVMPCDMPSVWSVLRVWHEERLAVVLNMGPHRRTATLSMPVDRMHMVEGDYHLFDLVRGQAVEYAGRNTWRRDDLLNLTLILEPFDSLLLHIRAGTPPQSEPAKAEPVAAAAPATTSRRRNR</sequence>
<dbReference type="STRING" id="316274.Haur_3868"/>
<dbReference type="HOGENOM" id="CLU_369978_0_0_0"/>
<reference evidence="3 4" key="1">
    <citation type="journal article" date="2011" name="Stand. Genomic Sci.">
        <title>Complete genome sequence of the filamentous gliding predatory bacterium Herpetosiphon aurantiacus type strain (114-95(T)).</title>
        <authorList>
            <person name="Kiss H."/>
            <person name="Nett M."/>
            <person name="Domin N."/>
            <person name="Martin K."/>
            <person name="Maresca J.A."/>
            <person name="Copeland A."/>
            <person name="Lapidus A."/>
            <person name="Lucas S."/>
            <person name="Berry K.W."/>
            <person name="Glavina Del Rio T."/>
            <person name="Dalin E."/>
            <person name="Tice H."/>
            <person name="Pitluck S."/>
            <person name="Richardson P."/>
            <person name="Bruce D."/>
            <person name="Goodwin L."/>
            <person name="Han C."/>
            <person name="Detter J.C."/>
            <person name="Schmutz J."/>
            <person name="Brettin T."/>
            <person name="Land M."/>
            <person name="Hauser L."/>
            <person name="Kyrpides N.C."/>
            <person name="Ivanova N."/>
            <person name="Goker M."/>
            <person name="Woyke T."/>
            <person name="Klenk H.P."/>
            <person name="Bryant D.A."/>
        </authorList>
    </citation>
    <scope>NUCLEOTIDE SEQUENCE [LARGE SCALE GENOMIC DNA]</scope>
    <source>
        <strain evidence="4">ATCC 23779 / DSM 785 / 114-95</strain>
    </source>
</reference>
<dbReference type="InterPro" id="IPR017853">
    <property type="entry name" value="GH"/>
</dbReference>
<evidence type="ECO:0000259" key="2">
    <source>
        <dbReference type="SMART" id="SM00642"/>
    </source>
</evidence>
<dbReference type="PANTHER" id="PTHR10357">
    <property type="entry name" value="ALPHA-AMYLASE FAMILY MEMBER"/>
    <property type="match status" value="1"/>
</dbReference>
<dbReference type="Gene3D" id="3.20.20.80">
    <property type="entry name" value="Glycosidases"/>
    <property type="match status" value="1"/>
</dbReference>
<dbReference type="PANTHER" id="PTHR10357:SF179">
    <property type="entry name" value="NEUTRAL AND BASIC AMINO ACID TRANSPORT PROTEIN RBAT"/>
    <property type="match status" value="1"/>
</dbReference>
<evidence type="ECO:0000313" key="4">
    <source>
        <dbReference type="Proteomes" id="UP000000787"/>
    </source>
</evidence>